<keyword evidence="4" id="KW-1185">Reference proteome</keyword>
<sequence length="184" mass="20253">MTESLNFFKSLTPTGYLFLILTVLTVLSAIGVVTARNPIYSVLGLIATFFCLSGHYILLNAQFLAAVNIIVYAGAIMVLFLFTIMFLNLRKEDEESKTNLTKMASVVVGGLLMVMLITIFRAKSAQVPTFNPNSFDARTGLVEHLGQLLYSDYILPFELASVLFLVAMVGAVMLGKREAGDRHF</sequence>
<evidence type="ECO:0000256" key="1">
    <source>
        <dbReference type="ARBA" id="ARBA00005698"/>
    </source>
</evidence>
<dbReference type="InterPro" id="IPR001457">
    <property type="entry name" value="NADH_UbQ/plastoQ_OxRdtase_su6"/>
</dbReference>
<evidence type="ECO:0000313" key="4">
    <source>
        <dbReference type="Proteomes" id="UP000502756"/>
    </source>
</evidence>
<feature type="transmembrane region" description="Helical" evidence="2">
    <location>
        <begin position="153"/>
        <end position="174"/>
    </location>
</feature>
<gene>
    <name evidence="3" type="ORF">HNV11_21060</name>
</gene>
<dbReference type="RefSeq" id="WP_171741539.1">
    <property type="nucleotide sequence ID" value="NZ_CP053435.1"/>
</dbReference>
<dbReference type="Gene3D" id="1.20.120.1200">
    <property type="entry name" value="NADH-ubiquinone/plastoquinone oxidoreductase chain 6, subunit NuoJ"/>
    <property type="match status" value="1"/>
</dbReference>
<evidence type="ECO:0000313" key="3">
    <source>
        <dbReference type="EMBL" id="QJW91693.1"/>
    </source>
</evidence>
<dbReference type="PANTHER" id="PTHR33269:SF17">
    <property type="entry name" value="NADH-UBIQUINONE OXIDOREDUCTASE CHAIN 6"/>
    <property type="match status" value="1"/>
</dbReference>
<dbReference type="KEGG" id="stae:HNV11_21060"/>
<feature type="transmembrane region" description="Helical" evidence="2">
    <location>
        <begin position="40"/>
        <end position="59"/>
    </location>
</feature>
<proteinExistence type="inferred from homology"/>
<organism evidence="3 4">
    <name type="scientific">Spirosoma taeanense</name>
    <dbReference type="NCBI Taxonomy" id="2735870"/>
    <lineage>
        <taxon>Bacteria</taxon>
        <taxon>Pseudomonadati</taxon>
        <taxon>Bacteroidota</taxon>
        <taxon>Cytophagia</taxon>
        <taxon>Cytophagales</taxon>
        <taxon>Cytophagaceae</taxon>
        <taxon>Spirosoma</taxon>
    </lineage>
</organism>
<dbReference type="GO" id="GO:0005886">
    <property type="term" value="C:plasma membrane"/>
    <property type="evidence" value="ECO:0007669"/>
    <property type="project" value="UniProtKB-SubCell"/>
</dbReference>
<keyword evidence="2" id="KW-1133">Transmembrane helix</keyword>
<dbReference type="AlphaFoldDB" id="A0A6M5YEI2"/>
<dbReference type="GO" id="GO:0048038">
    <property type="term" value="F:quinone binding"/>
    <property type="evidence" value="ECO:0007669"/>
    <property type="project" value="UniProtKB-UniRule"/>
</dbReference>
<feature type="transmembrane region" description="Helical" evidence="2">
    <location>
        <begin position="65"/>
        <end position="88"/>
    </location>
</feature>
<dbReference type="Pfam" id="PF00499">
    <property type="entry name" value="Oxidored_q3"/>
    <property type="match status" value="1"/>
</dbReference>
<feature type="transmembrane region" description="Helical" evidence="2">
    <location>
        <begin position="15"/>
        <end position="33"/>
    </location>
</feature>
<accession>A0A6M5YEI2</accession>
<keyword evidence="2" id="KW-0472">Membrane</keyword>
<keyword evidence="2" id="KW-0874">Quinone</keyword>
<dbReference type="EC" id="7.1.1.-" evidence="2"/>
<keyword evidence="2" id="KW-1003">Cell membrane</keyword>
<keyword evidence="2" id="KW-0520">NAD</keyword>
<comment type="subcellular location">
    <subcellularLocation>
        <location evidence="2">Cell membrane</location>
        <topology evidence="2">Multi-pass membrane protein</topology>
    </subcellularLocation>
</comment>
<dbReference type="EMBL" id="CP053435">
    <property type="protein sequence ID" value="QJW91693.1"/>
    <property type="molecule type" value="Genomic_DNA"/>
</dbReference>
<reference evidence="3 4" key="1">
    <citation type="submission" date="2020-05" db="EMBL/GenBank/DDBJ databases">
        <title>Genome sequencing of Spirosoma sp. TS118.</title>
        <authorList>
            <person name="Lee J.-H."/>
            <person name="Jeong S."/>
            <person name="Zhao L."/>
            <person name="Jung J.-H."/>
            <person name="Kim M.-K."/>
            <person name="Lim S."/>
        </authorList>
    </citation>
    <scope>NUCLEOTIDE SEQUENCE [LARGE SCALE GENOMIC DNA]</scope>
    <source>
        <strain evidence="3 4">TS118</strain>
    </source>
</reference>
<dbReference type="PANTHER" id="PTHR33269">
    <property type="entry name" value="NADH-UBIQUINONE OXIDOREDUCTASE CHAIN 6"/>
    <property type="match status" value="1"/>
</dbReference>
<name>A0A6M5YEI2_9BACT</name>
<dbReference type="GO" id="GO:0008137">
    <property type="term" value="F:NADH dehydrogenase (ubiquinone) activity"/>
    <property type="evidence" value="ECO:0007669"/>
    <property type="project" value="UniProtKB-UniRule"/>
</dbReference>
<evidence type="ECO:0000256" key="2">
    <source>
        <dbReference type="RuleBase" id="RU004429"/>
    </source>
</evidence>
<protein>
    <recommendedName>
        <fullName evidence="2">NADH-quinone oxidoreductase subunit J</fullName>
        <ecNumber evidence="2">7.1.1.-</ecNumber>
    </recommendedName>
</protein>
<feature type="transmembrane region" description="Helical" evidence="2">
    <location>
        <begin position="100"/>
        <end position="120"/>
    </location>
</feature>
<comment type="catalytic activity">
    <reaction evidence="2">
        <text>a quinone + NADH + 5 H(+)(in) = a quinol + NAD(+) + 4 H(+)(out)</text>
        <dbReference type="Rhea" id="RHEA:57888"/>
        <dbReference type="ChEBI" id="CHEBI:15378"/>
        <dbReference type="ChEBI" id="CHEBI:24646"/>
        <dbReference type="ChEBI" id="CHEBI:57540"/>
        <dbReference type="ChEBI" id="CHEBI:57945"/>
        <dbReference type="ChEBI" id="CHEBI:132124"/>
    </reaction>
</comment>
<keyword evidence="2" id="KW-0812">Transmembrane</keyword>
<comment type="similarity">
    <text evidence="1 2">Belongs to the complex I subunit 6 family.</text>
</comment>
<dbReference type="Proteomes" id="UP000502756">
    <property type="component" value="Chromosome"/>
</dbReference>
<comment type="function">
    <text evidence="2">NDH-1 shuttles electrons from NADH, via FMN and iron-sulfur (Fe-S) centers, to quinones in the respiratory chain. Couples the redox reaction to proton translocation (for every two electrons transferred, four hydrogen ions are translocated across the cytoplasmic membrane), and thus conserves the redox energy in a proton gradient.</text>
</comment>
<dbReference type="InterPro" id="IPR042106">
    <property type="entry name" value="Nuo/plastoQ_OxRdtase_6_NuoJ"/>
</dbReference>